<organism evidence="4 5">
    <name type="scientific">Rhizobium tumorigenes</name>
    <dbReference type="NCBI Taxonomy" id="2041385"/>
    <lineage>
        <taxon>Bacteria</taxon>
        <taxon>Pseudomonadati</taxon>
        <taxon>Pseudomonadota</taxon>
        <taxon>Alphaproteobacteria</taxon>
        <taxon>Hyphomicrobiales</taxon>
        <taxon>Rhizobiaceae</taxon>
        <taxon>Rhizobium/Agrobacterium group</taxon>
        <taxon>Rhizobium</taxon>
    </lineage>
</organism>
<sequence>MNLNNSAERDANFRVPVLPISTLSSDPHGVYRHYRKEIPFILSEAGVYLILRADDVLSLCSDAKTRQVETELVTLRGVGDGPIWEFVQNGMLTSNGDVHLRRRSPLTRTFAFKMIDALRPLIRETVAQIADAVAPDGGMDLLEDFAALIPAKIIASILGLPQDDVKRFTEIVYRFSPLLGGSWRAHDVPQLQRAAGELRSYVADVVARRSYKKNNDFVSRLLFDVESDGSLSAEEVITQIMTLIVGGSDTTRSAIVIQLAVLLQHPDQWDAVLKNHDLVPKAVLECLRYEPAIGSVPRVTTTDIELDGMLLPANKACSLVTMSALRDEHLYRDPDRLDITREQLKWHPVFGAGAHRCLGEALAKVELEEALTVLAERFPTIRAGGAFPKVNGFSGIRTVQNFPVTWDADRHR</sequence>
<evidence type="ECO:0000256" key="1">
    <source>
        <dbReference type="ARBA" id="ARBA00001971"/>
    </source>
</evidence>
<evidence type="ECO:0000256" key="3">
    <source>
        <dbReference type="RuleBase" id="RU000461"/>
    </source>
</evidence>
<dbReference type="AlphaFoldDB" id="A0AAF1KDG5"/>
<dbReference type="InterPro" id="IPR036396">
    <property type="entry name" value="Cyt_P450_sf"/>
</dbReference>
<evidence type="ECO:0000313" key="5">
    <source>
        <dbReference type="Proteomes" id="UP000249499"/>
    </source>
</evidence>
<dbReference type="SUPFAM" id="SSF48264">
    <property type="entry name" value="Cytochrome P450"/>
    <property type="match status" value="1"/>
</dbReference>
<keyword evidence="5" id="KW-1185">Reference proteome</keyword>
<dbReference type="GO" id="GO:0005506">
    <property type="term" value="F:iron ion binding"/>
    <property type="evidence" value="ECO:0007669"/>
    <property type="project" value="InterPro"/>
</dbReference>
<dbReference type="InterPro" id="IPR017972">
    <property type="entry name" value="Cyt_P450_CS"/>
</dbReference>
<dbReference type="InterPro" id="IPR002397">
    <property type="entry name" value="Cyt_P450_B"/>
</dbReference>
<dbReference type="Proteomes" id="UP000249499">
    <property type="component" value="Plasmid pRt1078"/>
</dbReference>
<name>A0AAF1KDG5_9HYPH</name>
<dbReference type="PANTHER" id="PTHR46696">
    <property type="entry name" value="P450, PUTATIVE (EUROFUNG)-RELATED"/>
    <property type="match status" value="1"/>
</dbReference>
<comment type="cofactor">
    <cofactor evidence="1">
        <name>heme</name>
        <dbReference type="ChEBI" id="CHEBI:30413"/>
    </cofactor>
</comment>
<gene>
    <name evidence="4" type="ORF">PR017_19275</name>
</gene>
<proteinExistence type="inferred from homology"/>
<comment type="similarity">
    <text evidence="2 3">Belongs to the cytochrome P450 family.</text>
</comment>
<dbReference type="PRINTS" id="PR00359">
    <property type="entry name" value="BP450"/>
</dbReference>
<dbReference type="GO" id="GO:0020037">
    <property type="term" value="F:heme binding"/>
    <property type="evidence" value="ECO:0007669"/>
    <property type="project" value="InterPro"/>
</dbReference>
<dbReference type="PRINTS" id="PR00385">
    <property type="entry name" value="P450"/>
</dbReference>
<dbReference type="EMBL" id="CP117256">
    <property type="protein sequence ID" value="WFR98026.1"/>
    <property type="molecule type" value="Genomic_DNA"/>
</dbReference>
<dbReference type="KEGG" id="rtu:PR017_19275"/>
<evidence type="ECO:0000256" key="2">
    <source>
        <dbReference type="ARBA" id="ARBA00010617"/>
    </source>
</evidence>
<dbReference type="GO" id="GO:0016705">
    <property type="term" value="F:oxidoreductase activity, acting on paired donors, with incorporation or reduction of molecular oxygen"/>
    <property type="evidence" value="ECO:0007669"/>
    <property type="project" value="InterPro"/>
</dbReference>
<keyword evidence="3" id="KW-0349">Heme</keyword>
<accession>A0AAF1KDG5</accession>
<dbReference type="Gene3D" id="1.10.630.10">
    <property type="entry name" value="Cytochrome P450"/>
    <property type="match status" value="1"/>
</dbReference>
<keyword evidence="4" id="KW-0614">Plasmid</keyword>
<reference evidence="4 5" key="1">
    <citation type="journal article" date="2018" name="Sci. Rep.">
        <title>Rhizobium tumorigenes sp. nov., a novel plant tumorigenic bacterium isolated from cane gall tumors on thornless blackberry.</title>
        <authorList>
            <person name="Kuzmanovi N."/>
            <person name="Smalla K."/>
            <person name="Gronow S."/>
            <person name="PuBawska J."/>
        </authorList>
    </citation>
    <scope>NUCLEOTIDE SEQUENCE [LARGE SCALE GENOMIC DNA]</scope>
    <source>
        <strain evidence="4 5">1078</strain>
    </source>
</reference>
<keyword evidence="3" id="KW-0503">Monooxygenase</keyword>
<evidence type="ECO:0000313" key="4">
    <source>
        <dbReference type="EMBL" id="WFR98026.1"/>
    </source>
</evidence>
<protein>
    <submittedName>
        <fullName evidence="4">Cytochrome P450</fullName>
    </submittedName>
</protein>
<dbReference type="PANTHER" id="PTHR46696:SF1">
    <property type="entry name" value="CYTOCHROME P450 YJIB-RELATED"/>
    <property type="match status" value="1"/>
</dbReference>
<keyword evidence="3" id="KW-0408">Iron</keyword>
<reference evidence="5" key="2">
    <citation type="journal article" date="2023" name="MicrobiologyOpen">
        <title>Genomics of the tumorigenes clade of the family Rhizobiaceae and description of Rhizobium rhododendri sp. nov.</title>
        <authorList>
            <person name="Kuzmanovic N."/>
            <person name="diCenzo G.C."/>
            <person name="Bunk B."/>
            <person name="Sproeer C."/>
            <person name="Fruehling A."/>
            <person name="Neumann-Schaal M."/>
            <person name="Overmann J."/>
            <person name="Smalla K."/>
        </authorList>
    </citation>
    <scope>NUCLEOTIDE SEQUENCE [LARGE SCALE GENOMIC DNA]</scope>
    <source>
        <strain evidence="5">1078</strain>
        <plasmid evidence="5">pRt1078</plasmid>
    </source>
</reference>
<dbReference type="PROSITE" id="PS00086">
    <property type="entry name" value="CYTOCHROME_P450"/>
    <property type="match status" value="1"/>
</dbReference>
<dbReference type="Pfam" id="PF00067">
    <property type="entry name" value="p450"/>
    <property type="match status" value="1"/>
</dbReference>
<dbReference type="InterPro" id="IPR001128">
    <property type="entry name" value="Cyt_P450"/>
</dbReference>
<keyword evidence="3" id="KW-0560">Oxidoreductase</keyword>
<dbReference type="GO" id="GO:0004497">
    <property type="term" value="F:monooxygenase activity"/>
    <property type="evidence" value="ECO:0007669"/>
    <property type="project" value="UniProtKB-KW"/>
</dbReference>
<keyword evidence="3" id="KW-0479">Metal-binding</keyword>
<dbReference type="RefSeq" id="WP_111218070.1">
    <property type="nucleotide sequence ID" value="NZ_CP117256.1"/>
</dbReference>
<geneLocation type="plasmid" evidence="4 5">
    <name>pRt1078</name>
</geneLocation>